<organism evidence="1 2">
    <name type="scientific">Glutamicibacter arilaitensis</name>
    <dbReference type="NCBI Taxonomy" id="256701"/>
    <lineage>
        <taxon>Bacteria</taxon>
        <taxon>Bacillati</taxon>
        <taxon>Actinomycetota</taxon>
        <taxon>Actinomycetes</taxon>
        <taxon>Micrococcales</taxon>
        <taxon>Micrococcaceae</taxon>
        <taxon>Glutamicibacter</taxon>
    </lineage>
</organism>
<dbReference type="AlphaFoldDB" id="A0A2N7S5E6"/>
<protein>
    <submittedName>
        <fullName evidence="1">Uncharacterized protein</fullName>
    </submittedName>
</protein>
<dbReference type="RefSeq" id="WP_102597953.1">
    <property type="nucleotide sequence ID" value="NZ_PNQX01000001.1"/>
</dbReference>
<name>A0A2N7S5E6_9MICC</name>
<evidence type="ECO:0000313" key="1">
    <source>
        <dbReference type="EMBL" id="PMQ21363.1"/>
    </source>
</evidence>
<evidence type="ECO:0000313" key="2">
    <source>
        <dbReference type="Proteomes" id="UP000235739"/>
    </source>
</evidence>
<reference evidence="1 2" key="1">
    <citation type="journal article" date="2017" name="Elife">
        <title>Extensive horizontal gene transfer in cheese-associated bacteria.</title>
        <authorList>
            <person name="Bonham K.S."/>
            <person name="Wolfe B.E."/>
            <person name="Dutton R.J."/>
        </authorList>
    </citation>
    <scope>NUCLEOTIDE SEQUENCE [LARGE SCALE GENOMIC DNA]</scope>
    <source>
        <strain evidence="1 2">JB182</strain>
    </source>
</reference>
<comment type="caution">
    <text evidence="1">The sequence shown here is derived from an EMBL/GenBank/DDBJ whole genome shotgun (WGS) entry which is preliminary data.</text>
</comment>
<sequence length="197" mass="21959">MARDLSFRDLLALLGLEKVLIAHKHKDAASGGLSQKIRSAESAERVVEQFGHKHNMWFAVNELKEGAQSRKQTDIGRLTCLWIDLDVKDGSFESLDACVDFAEAMGQMYGRPADVYVYSGNGLQPLWVLDDTPERRNMALMKEELTTWRESVEALAEAYGVEVDAVFDLSRILRIPGTSNFKTANPRPTSAVINEGN</sequence>
<dbReference type="Proteomes" id="UP000235739">
    <property type="component" value="Unassembled WGS sequence"/>
</dbReference>
<accession>A0A2N7S5E6</accession>
<proteinExistence type="predicted"/>
<gene>
    <name evidence="1" type="ORF">CIK84_07375</name>
</gene>
<dbReference type="EMBL" id="PNQX01000001">
    <property type="protein sequence ID" value="PMQ21363.1"/>
    <property type="molecule type" value="Genomic_DNA"/>
</dbReference>